<reference evidence="1 2" key="1">
    <citation type="submission" date="2019-06" db="EMBL/GenBank/DDBJ databases">
        <title>Sequencing the genomes of 1000 actinobacteria strains.</title>
        <authorList>
            <person name="Klenk H.-P."/>
        </authorList>
    </citation>
    <scope>NUCLEOTIDE SEQUENCE [LARGE SCALE GENOMIC DNA]</scope>
    <source>
        <strain evidence="1 2">DSM 12362</strain>
    </source>
</reference>
<name>A0A543KK72_9MICO</name>
<dbReference type="EMBL" id="VFPU01000001">
    <property type="protein sequence ID" value="TQM95467.1"/>
    <property type="molecule type" value="Genomic_DNA"/>
</dbReference>
<accession>A0A543KK72</accession>
<dbReference type="Proteomes" id="UP000315133">
    <property type="component" value="Unassembled WGS sequence"/>
</dbReference>
<organism evidence="1 2">
    <name type="scientific">Ornithinimicrobium humiphilum</name>
    <dbReference type="NCBI Taxonomy" id="125288"/>
    <lineage>
        <taxon>Bacteria</taxon>
        <taxon>Bacillati</taxon>
        <taxon>Actinomycetota</taxon>
        <taxon>Actinomycetes</taxon>
        <taxon>Micrococcales</taxon>
        <taxon>Ornithinimicrobiaceae</taxon>
        <taxon>Ornithinimicrobium</taxon>
    </lineage>
</organism>
<gene>
    <name evidence="1" type="ORF">FB476_0310</name>
</gene>
<keyword evidence="2" id="KW-1185">Reference proteome</keyword>
<evidence type="ECO:0000313" key="2">
    <source>
        <dbReference type="Proteomes" id="UP000315133"/>
    </source>
</evidence>
<comment type="caution">
    <text evidence="1">The sequence shown here is derived from an EMBL/GenBank/DDBJ whole genome shotgun (WGS) entry which is preliminary data.</text>
</comment>
<dbReference type="AlphaFoldDB" id="A0A543KK72"/>
<evidence type="ECO:0000313" key="1">
    <source>
        <dbReference type="EMBL" id="TQM95467.1"/>
    </source>
</evidence>
<dbReference type="RefSeq" id="WP_141817225.1">
    <property type="nucleotide sequence ID" value="NZ_BAAAIL010000003.1"/>
</dbReference>
<dbReference type="OrthoDB" id="3568381at2"/>
<proteinExistence type="predicted"/>
<protein>
    <submittedName>
        <fullName evidence="1">Uncharacterized protein</fullName>
    </submittedName>
</protein>
<sequence length="208" mass="23051">MSSHALLSVHGVRVLGHASAREVAALYDLDAAEVEEHLLDAEARGHVRRPAFVPSSRWSVTDLGREHGERLLAEELDGLGVREQVAEGHRRFVPLNRRLGPLMTRWQLRPTADDPLAANDHTDHRYDDRVLRELDRLAQVLGEVTAGLRTALPRLGVHQPRVDVAVASAVAGDLRWVDSPEVASVNLVWIQLHEDLLATLGLQRGEDV</sequence>